<dbReference type="Pfam" id="PF03739">
    <property type="entry name" value="LptF_LptG"/>
    <property type="match status" value="1"/>
</dbReference>
<dbReference type="AlphaFoldDB" id="A0A7V2F4J1"/>
<evidence type="ECO:0000256" key="1">
    <source>
        <dbReference type="ARBA" id="ARBA00004651"/>
    </source>
</evidence>
<evidence type="ECO:0000256" key="5">
    <source>
        <dbReference type="ARBA" id="ARBA00023136"/>
    </source>
</evidence>
<evidence type="ECO:0000313" key="7">
    <source>
        <dbReference type="EMBL" id="HER44479.1"/>
    </source>
</evidence>
<name>A0A7V2F4J1_UNCEI</name>
<keyword evidence="5 6" id="KW-0472">Membrane</keyword>
<evidence type="ECO:0000256" key="3">
    <source>
        <dbReference type="ARBA" id="ARBA00022692"/>
    </source>
</evidence>
<dbReference type="GO" id="GO:0043190">
    <property type="term" value="C:ATP-binding cassette (ABC) transporter complex"/>
    <property type="evidence" value="ECO:0007669"/>
    <property type="project" value="TreeGrafter"/>
</dbReference>
<evidence type="ECO:0000256" key="4">
    <source>
        <dbReference type="ARBA" id="ARBA00022989"/>
    </source>
</evidence>
<comment type="caution">
    <text evidence="7">The sequence shown here is derived from an EMBL/GenBank/DDBJ whole genome shotgun (WGS) entry which is preliminary data.</text>
</comment>
<dbReference type="PANTHER" id="PTHR33529">
    <property type="entry name" value="SLR0882 PROTEIN-RELATED"/>
    <property type="match status" value="1"/>
</dbReference>
<feature type="transmembrane region" description="Helical" evidence="6">
    <location>
        <begin position="15"/>
        <end position="38"/>
    </location>
</feature>
<feature type="non-terminal residue" evidence="7">
    <location>
        <position position="166"/>
    </location>
</feature>
<reference evidence="7" key="1">
    <citation type="journal article" date="2020" name="mSystems">
        <title>Genome- and Community-Level Interaction Insights into Carbon Utilization and Element Cycling Functions of Hydrothermarchaeota in Hydrothermal Sediment.</title>
        <authorList>
            <person name="Zhou Z."/>
            <person name="Liu Y."/>
            <person name="Xu W."/>
            <person name="Pan J."/>
            <person name="Luo Z.H."/>
            <person name="Li M."/>
        </authorList>
    </citation>
    <scope>NUCLEOTIDE SEQUENCE [LARGE SCALE GENOMIC DNA]</scope>
    <source>
        <strain evidence="7">SpSt-1233</strain>
    </source>
</reference>
<dbReference type="InterPro" id="IPR005495">
    <property type="entry name" value="LptG/LptF_permease"/>
</dbReference>
<keyword evidence="2" id="KW-1003">Cell membrane</keyword>
<sequence length="166" mass="18763">MKPHILDRYILKNHIGPYFFGLSIITFVFIMDFIFKYLDLFIGKGVDFFVVLEFFTLSLGHMFALIIPMAVMPATLMAFGQLAAENEVTAMKACGISLYRMIVPVAAAAVALTVALVYYNNFILPESNHRLMNLMIDIGKMKPTLEIRENIVSDAIKGYTILVREK</sequence>
<feature type="transmembrane region" description="Helical" evidence="6">
    <location>
        <begin position="98"/>
        <end position="119"/>
    </location>
</feature>
<feature type="transmembrane region" description="Helical" evidence="6">
    <location>
        <begin position="50"/>
        <end position="78"/>
    </location>
</feature>
<keyword evidence="4 6" id="KW-1133">Transmembrane helix</keyword>
<dbReference type="PANTHER" id="PTHR33529:SF6">
    <property type="entry name" value="YJGP_YJGQ FAMILY PERMEASE"/>
    <property type="match status" value="1"/>
</dbReference>
<protein>
    <submittedName>
        <fullName evidence="7">LptF/LptG family permease</fullName>
    </submittedName>
</protein>
<comment type="subcellular location">
    <subcellularLocation>
        <location evidence="1">Cell membrane</location>
        <topology evidence="1">Multi-pass membrane protein</topology>
    </subcellularLocation>
</comment>
<proteinExistence type="predicted"/>
<gene>
    <name evidence="7" type="ORF">ENO08_08475</name>
</gene>
<keyword evidence="3 6" id="KW-0812">Transmembrane</keyword>
<evidence type="ECO:0000256" key="6">
    <source>
        <dbReference type="SAM" id="Phobius"/>
    </source>
</evidence>
<dbReference type="Proteomes" id="UP000886069">
    <property type="component" value="Unassembled WGS sequence"/>
</dbReference>
<evidence type="ECO:0000256" key="2">
    <source>
        <dbReference type="ARBA" id="ARBA00022475"/>
    </source>
</evidence>
<organism evidence="7">
    <name type="scientific">Eiseniibacteriota bacterium</name>
    <dbReference type="NCBI Taxonomy" id="2212470"/>
    <lineage>
        <taxon>Bacteria</taxon>
        <taxon>Candidatus Eiseniibacteriota</taxon>
    </lineage>
</organism>
<accession>A0A7V2F4J1</accession>
<dbReference type="EMBL" id="DSEC01000608">
    <property type="protein sequence ID" value="HER44479.1"/>
    <property type="molecule type" value="Genomic_DNA"/>
</dbReference>
<dbReference type="GO" id="GO:0015920">
    <property type="term" value="P:lipopolysaccharide transport"/>
    <property type="evidence" value="ECO:0007669"/>
    <property type="project" value="TreeGrafter"/>
</dbReference>